<dbReference type="GO" id="GO:0016790">
    <property type="term" value="F:thiolester hydrolase activity"/>
    <property type="evidence" value="ECO:0007669"/>
    <property type="project" value="UniProtKB-ARBA"/>
</dbReference>
<dbReference type="Pfam" id="PF03061">
    <property type="entry name" value="4HBT"/>
    <property type="match status" value="1"/>
</dbReference>
<dbReference type="InterPro" id="IPR029069">
    <property type="entry name" value="HotDog_dom_sf"/>
</dbReference>
<dbReference type="EMBL" id="JAAGRN010000003">
    <property type="protein sequence ID" value="NDY82720.1"/>
    <property type="molecule type" value="Genomic_DNA"/>
</dbReference>
<dbReference type="CDD" id="cd03443">
    <property type="entry name" value="PaaI_thioesterase"/>
    <property type="match status" value="1"/>
</dbReference>
<dbReference type="RefSeq" id="WP_163652417.1">
    <property type="nucleotide sequence ID" value="NZ_JAAGRN010000003.1"/>
</dbReference>
<proteinExistence type="predicted"/>
<dbReference type="SUPFAM" id="SSF54637">
    <property type="entry name" value="Thioesterase/thiol ester dehydrase-isomerase"/>
    <property type="match status" value="1"/>
</dbReference>
<protein>
    <submittedName>
        <fullName evidence="2">PaaI family thioesterase</fullName>
    </submittedName>
</protein>
<comment type="caution">
    <text evidence="2">The sequence shown here is derived from an EMBL/GenBank/DDBJ whole genome shotgun (WGS) entry which is preliminary data.</text>
</comment>
<reference evidence="2" key="1">
    <citation type="submission" date="2020-02" db="EMBL/GenBank/DDBJ databases">
        <authorList>
            <person name="Chen W.-M."/>
        </authorList>
    </citation>
    <scope>NUCLEOTIDE SEQUENCE</scope>
    <source>
        <strain evidence="2">NBD-18</strain>
    </source>
</reference>
<accession>A0A6B2QWD9</accession>
<feature type="domain" description="Thioesterase" evidence="1">
    <location>
        <begin position="60"/>
        <end position="118"/>
    </location>
</feature>
<name>A0A6B2QWD9_9BURK</name>
<organism evidence="2">
    <name type="scientific">Sheuella amnicola</name>
    <dbReference type="NCBI Taxonomy" id="2707330"/>
    <lineage>
        <taxon>Bacteria</taxon>
        <taxon>Pseudomonadati</taxon>
        <taxon>Pseudomonadota</taxon>
        <taxon>Betaproteobacteria</taxon>
        <taxon>Burkholderiales</taxon>
        <taxon>Alcaligenaceae</taxon>
        <taxon>Sheuella</taxon>
    </lineage>
</organism>
<evidence type="ECO:0000313" key="2">
    <source>
        <dbReference type="EMBL" id="NDY82720.1"/>
    </source>
</evidence>
<evidence type="ECO:0000259" key="1">
    <source>
        <dbReference type="Pfam" id="PF03061"/>
    </source>
</evidence>
<gene>
    <name evidence="2" type="ORF">G3I67_05675</name>
</gene>
<dbReference type="Gene3D" id="3.10.129.10">
    <property type="entry name" value="Hotdog Thioesterase"/>
    <property type="match status" value="1"/>
</dbReference>
<dbReference type="InterPro" id="IPR006683">
    <property type="entry name" value="Thioestr_dom"/>
</dbReference>
<sequence length="150" mass="15746">MRTSNTATIERNSMISLDDFINLLDAHHPFAKLLGIQIREIGFGTATLALPPNPDFQRLGGIVAGPMLMGMADLAMYAAVVGATGNTEAVTSSLTMNFLRKSPPGVVIAHAKVLKTGRLCAGEVTLTSEGSTAPLAHSISTWSLPSNKAK</sequence>
<dbReference type="AlphaFoldDB" id="A0A6B2QWD9"/>